<gene>
    <name evidence="1" type="primary">vrrA</name>
    <name evidence="1" type="ORF">WAX78_07550</name>
</gene>
<protein>
    <submittedName>
        <fullName evidence="1">VrrA/YqfQ family protein</fullName>
    </submittedName>
</protein>
<proteinExistence type="predicted"/>
<name>A0ABU8FTJ0_9BACI</name>
<accession>A0ABU8FTJ0</accession>
<evidence type="ECO:0000313" key="1">
    <source>
        <dbReference type="EMBL" id="MEI4829307.1"/>
    </source>
</evidence>
<evidence type="ECO:0000313" key="2">
    <source>
        <dbReference type="Proteomes" id="UP001367922"/>
    </source>
</evidence>
<dbReference type="Pfam" id="PF14181">
    <property type="entry name" value="YqfQ"/>
    <property type="match status" value="1"/>
</dbReference>
<comment type="caution">
    <text evidence="1">The sequence shown here is derived from an EMBL/GenBank/DDBJ whole genome shotgun (WGS) entry which is preliminary data.</text>
</comment>
<dbReference type="EMBL" id="JBAWSV010000002">
    <property type="protein sequence ID" value="MEI4829307.1"/>
    <property type="molecule type" value="Genomic_DNA"/>
</dbReference>
<keyword evidence="2" id="KW-1185">Reference proteome</keyword>
<sequence length="230" mass="25751">MYGQPPYPYTMYPSSGMQPLPGMPPSPGMQPMMPKKKGFLAKLFKKNDPAADYMHMMPPYRQMETYSNVPYQQNRPYMQPQQQQQNNPYMQPQQQQKMMQPQMMAPNETRGAAGAAGSAPSGIGSFFTNFISNPTGMLNNVEKVVQMAQSVAPVVQQYSPIVRSIPNIMKILTSGKSTEEKETEEVEIITPTSPKQIPITSKPLTSQIILEDDTNVETLQPTTPKPKLYV</sequence>
<organism evidence="1 2">
    <name type="scientific">Bacillus yunxiaonensis</name>
    <dbReference type="NCBI Taxonomy" id="3127665"/>
    <lineage>
        <taxon>Bacteria</taxon>
        <taxon>Bacillati</taxon>
        <taxon>Bacillota</taxon>
        <taxon>Bacilli</taxon>
        <taxon>Bacillales</taxon>
        <taxon>Bacillaceae</taxon>
        <taxon>Bacillus</taxon>
    </lineage>
</organism>
<dbReference type="InterPro" id="IPR025571">
    <property type="entry name" value="YqfQ"/>
</dbReference>
<dbReference type="Proteomes" id="UP001367922">
    <property type="component" value="Unassembled WGS sequence"/>
</dbReference>
<reference evidence="1 2" key="1">
    <citation type="submission" date="2024-01" db="EMBL/GenBank/DDBJ databases">
        <title>Seven novel Bacillus-like species.</title>
        <authorList>
            <person name="Liu G."/>
        </authorList>
    </citation>
    <scope>NUCLEOTIDE SEQUENCE [LARGE SCALE GENOMIC DNA]</scope>
    <source>
        <strain evidence="1 2">FJAT-53711</strain>
    </source>
</reference>